<dbReference type="AlphaFoldDB" id="A0A4Y7QH47"/>
<name>A0A4Y7QH47_9AGAM</name>
<accession>A0A4Y7QH47</accession>
<dbReference type="EMBL" id="ML170161">
    <property type="protein sequence ID" value="TDL26528.1"/>
    <property type="molecule type" value="Genomic_DNA"/>
</dbReference>
<proteinExistence type="predicted"/>
<gene>
    <name evidence="1" type="ORF">BD410DRAFT_524829</name>
</gene>
<keyword evidence="2" id="KW-1185">Reference proteome</keyword>
<organism evidence="1 2">
    <name type="scientific">Rickenella mellea</name>
    <dbReference type="NCBI Taxonomy" id="50990"/>
    <lineage>
        <taxon>Eukaryota</taxon>
        <taxon>Fungi</taxon>
        <taxon>Dikarya</taxon>
        <taxon>Basidiomycota</taxon>
        <taxon>Agaricomycotina</taxon>
        <taxon>Agaricomycetes</taxon>
        <taxon>Hymenochaetales</taxon>
        <taxon>Rickenellaceae</taxon>
        <taxon>Rickenella</taxon>
    </lineage>
</organism>
<evidence type="ECO:0000313" key="1">
    <source>
        <dbReference type="EMBL" id="TDL26528.1"/>
    </source>
</evidence>
<dbReference type="OrthoDB" id="3238622at2759"/>
<evidence type="ECO:0008006" key="3">
    <source>
        <dbReference type="Google" id="ProtNLM"/>
    </source>
</evidence>
<reference evidence="1 2" key="1">
    <citation type="submission" date="2018-06" db="EMBL/GenBank/DDBJ databases">
        <title>A transcriptomic atlas of mushroom development highlights an independent origin of complex multicellularity.</title>
        <authorList>
            <consortium name="DOE Joint Genome Institute"/>
            <person name="Krizsan K."/>
            <person name="Almasi E."/>
            <person name="Merenyi Z."/>
            <person name="Sahu N."/>
            <person name="Viragh M."/>
            <person name="Koszo T."/>
            <person name="Mondo S."/>
            <person name="Kiss B."/>
            <person name="Balint B."/>
            <person name="Kues U."/>
            <person name="Barry K."/>
            <person name="Hegedus J.C."/>
            <person name="Henrissat B."/>
            <person name="Johnson J."/>
            <person name="Lipzen A."/>
            <person name="Ohm R."/>
            <person name="Nagy I."/>
            <person name="Pangilinan J."/>
            <person name="Yan J."/>
            <person name="Xiong Y."/>
            <person name="Grigoriev I.V."/>
            <person name="Hibbett D.S."/>
            <person name="Nagy L.G."/>
        </authorList>
    </citation>
    <scope>NUCLEOTIDE SEQUENCE [LARGE SCALE GENOMIC DNA]</scope>
    <source>
        <strain evidence="1 2">SZMC22713</strain>
    </source>
</reference>
<dbReference type="VEuPathDB" id="FungiDB:BD410DRAFT_524829"/>
<evidence type="ECO:0000313" key="2">
    <source>
        <dbReference type="Proteomes" id="UP000294933"/>
    </source>
</evidence>
<protein>
    <recommendedName>
        <fullName evidence="3">BTB domain-containing protein</fullName>
    </recommendedName>
</protein>
<sequence length="300" mass="34351">MSNTQFHPSYNSQDGDLVLSSSDNVLFRVNSDVMRRASGFFKEMYEMPRSDDEKPGPLTATANTVATALDIIYPDRDLPAPSYPIGLPAFTTPCLYDFVEQLQSFADSYSMPKVTLYVRSLIATGIASDSFRSSQLQLFALCCEYGWEEEAKQASTGTLDLDLKSPECDEALDRLSVRNLRRLQDLHYRRRRAFLDVMEFKSPDLMRPEDVVTDCLQESSTHTGKHYWPQLKLWVSDALEKVPQGTILADSKSFDCPELELFWNYICKRKTCRREIYSKERILSIFCRLVNSPNNLPNTI</sequence>
<dbReference type="Proteomes" id="UP000294933">
    <property type="component" value="Unassembled WGS sequence"/>
</dbReference>